<comment type="pathway">
    <text evidence="2">Carbohydrate metabolism; hexose metabolism.</text>
</comment>
<keyword evidence="11" id="KW-0009">Actin-binding</keyword>
<evidence type="ECO:0000256" key="7">
    <source>
        <dbReference type="ARBA" id="ARBA00023152"/>
    </source>
</evidence>
<keyword evidence="12" id="KW-0808">Transferase</keyword>
<keyword evidence="16" id="KW-1185">Reference proteome</keyword>
<dbReference type="InterPro" id="IPR004009">
    <property type="entry name" value="SH3_Myosin"/>
</dbReference>
<comment type="catalytic activity">
    <reaction evidence="10">
        <text>D-fructose + ATP = D-fructose 6-phosphate + ADP + H(+)</text>
        <dbReference type="Rhea" id="RHEA:16125"/>
        <dbReference type="ChEBI" id="CHEBI:15378"/>
        <dbReference type="ChEBI" id="CHEBI:30616"/>
        <dbReference type="ChEBI" id="CHEBI:37721"/>
        <dbReference type="ChEBI" id="CHEBI:61527"/>
        <dbReference type="ChEBI" id="CHEBI:456216"/>
        <dbReference type="EC" id="2.7.1.1"/>
    </reaction>
    <physiologicalReaction direction="left-to-right" evidence="10">
        <dbReference type="Rhea" id="RHEA:16126"/>
    </physiologicalReaction>
</comment>
<keyword evidence="4 12" id="KW-0067">ATP-binding</keyword>
<feature type="domain" description="Myosin N-terminal SH3-like" evidence="14">
    <location>
        <begin position="131"/>
        <end position="180"/>
    </location>
</feature>
<dbReference type="InterPro" id="IPR036961">
    <property type="entry name" value="Kinesin_motor_dom_sf"/>
</dbReference>
<evidence type="ECO:0000256" key="2">
    <source>
        <dbReference type="ARBA" id="ARBA00005028"/>
    </source>
</evidence>
<dbReference type="InterPro" id="IPR043129">
    <property type="entry name" value="ATPase_NBD"/>
</dbReference>
<dbReference type="InterPro" id="IPR027417">
    <property type="entry name" value="P-loop_NTPase"/>
</dbReference>
<dbReference type="PANTHER" id="PTHR19443:SF16">
    <property type="entry name" value="HEXOKINASE TYPE 1-RELATED"/>
    <property type="match status" value="1"/>
</dbReference>
<evidence type="ECO:0000256" key="1">
    <source>
        <dbReference type="ARBA" id="ARBA00004888"/>
    </source>
</evidence>
<dbReference type="SUPFAM" id="SSF53067">
    <property type="entry name" value="Actin-like ATPase domain"/>
    <property type="match status" value="1"/>
</dbReference>
<comment type="similarity">
    <text evidence="12">Belongs to the hexokinase family.</text>
</comment>
<comment type="caution">
    <text evidence="11">Lacks conserved residue(s) required for the propagation of feature annotation.</text>
</comment>
<comment type="caution">
    <text evidence="15">The sequence shown here is derived from an EMBL/GenBank/DDBJ whole genome shotgun (WGS) entry which is preliminary data.</text>
</comment>
<organism evidence="15 16">
    <name type="scientific">Castilleja foliolosa</name>
    <dbReference type="NCBI Taxonomy" id="1961234"/>
    <lineage>
        <taxon>Eukaryota</taxon>
        <taxon>Viridiplantae</taxon>
        <taxon>Streptophyta</taxon>
        <taxon>Embryophyta</taxon>
        <taxon>Tracheophyta</taxon>
        <taxon>Spermatophyta</taxon>
        <taxon>Magnoliopsida</taxon>
        <taxon>eudicotyledons</taxon>
        <taxon>Gunneridae</taxon>
        <taxon>Pentapetalae</taxon>
        <taxon>asterids</taxon>
        <taxon>lamiids</taxon>
        <taxon>Lamiales</taxon>
        <taxon>Orobanchaceae</taxon>
        <taxon>Pedicularideae</taxon>
        <taxon>Castillejinae</taxon>
        <taxon>Castilleja</taxon>
    </lineage>
</organism>
<dbReference type="PROSITE" id="PS51844">
    <property type="entry name" value="SH3_LIKE"/>
    <property type="match status" value="1"/>
</dbReference>
<dbReference type="GO" id="GO:0006096">
    <property type="term" value="P:glycolytic process"/>
    <property type="evidence" value="ECO:0007669"/>
    <property type="project" value="UniProtKB-KW"/>
</dbReference>
<dbReference type="EC" id="2.7.1.-" evidence="12"/>
<gene>
    <name evidence="15" type="ORF">CASFOL_013057</name>
</gene>
<evidence type="ECO:0000256" key="6">
    <source>
        <dbReference type="ARBA" id="ARBA00023123"/>
    </source>
</evidence>
<evidence type="ECO:0000256" key="9">
    <source>
        <dbReference type="ARBA" id="ARBA00044613"/>
    </source>
</evidence>
<dbReference type="PROSITE" id="PS51456">
    <property type="entry name" value="MYOSIN_MOTOR"/>
    <property type="match status" value="1"/>
</dbReference>
<evidence type="ECO:0000256" key="10">
    <source>
        <dbReference type="ARBA" id="ARBA00047905"/>
    </source>
</evidence>
<evidence type="ECO:0000256" key="12">
    <source>
        <dbReference type="RuleBase" id="RU362007"/>
    </source>
</evidence>
<proteinExistence type="inferred from homology"/>
<dbReference type="GO" id="GO:0005516">
    <property type="term" value="F:calmodulin binding"/>
    <property type="evidence" value="ECO:0007669"/>
    <property type="project" value="UniProtKB-KW"/>
</dbReference>
<comment type="similarity">
    <text evidence="11">Belongs to the TRAFAC class myosin-kinesin ATPase superfamily. Myosin family.</text>
</comment>
<dbReference type="GO" id="GO:0003779">
    <property type="term" value="F:actin binding"/>
    <property type="evidence" value="ECO:0007669"/>
    <property type="project" value="UniProtKB-KW"/>
</dbReference>
<reference evidence="16" key="1">
    <citation type="journal article" date="2024" name="IScience">
        <title>Strigolactones Initiate the Formation of Haustorium-like Structures in Castilleja.</title>
        <authorList>
            <person name="Buerger M."/>
            <person name="Peterson D."/>
            <person name="Chory J."/>
        </authorList>
    </citation>
    <scope>NUCLEOTIDE SEQUENCE [LARGE SCALE GENOMIC DNA]</scope>
</reference>
<dbReference type="InterPro" id="IPR057535">
    <property type="entry name" value="MYO1-3_N_SH3"/>
</dbReference>
<dbReference type="AlphaFoldDB" id="A0ABD3DM39"/>
<feature type="domain" description="Myosin motor" evidence="13">
    <location>
        <begin position="184"/>
        <end position="286"/>
    </location>
</feature>
<dbReference type="EMBL" id="JAVIJP010000016">
    <property type="protein sequence ID" value="KAL3642242.1"/>
    <property type="molecule type" value="Genomic_DNA"/>
</dbReference>
<evidence type="ECO:0000256" key="11">
    <source>
        <dbReference type="PROSITE-ProRule" id="PRU00782"/>
    </source>
</evidence>
<evidence type="ECO:0000256" key="5">
    <source>
        <dbReference type="ARBA" id="ARBA00022860"/>
    </source>
</evidence>
<dbReference type="Pfam" id="PF00063">
    <property type="entry name" value="Myosin_head"/>
    <property type="match status" value="1"/>
</dbReference>
<dbReference type="PRINTS" id="PR00475">
    <property type="entry name" value="HEXOKINASE"/>
</dbReference>
<comment type="catalytic activity">
    <reaction evidence="9">
        <text>a D-hexose + ATP = a D-hexose 6-phosphate + ADP + H(+)</text>
        <dbReference type="Rhea" id="RHEA:22740"/>
        <dbReference type="ChEBI" id="CHEBI:4194"/>
        <dbReference type="ChEBI" id="CHEBI:15378"/>
        <dbReference type="ChEBI" id="CHEBI:30616"/>
        <dbReference type="ChEBI" id="CHEBI:229467"/>
        <dbReference type="ChEBI" id="CHEBI:456216"/>
        <dbReference type="EC" id="2.7.1.1"/>
    </reaction>
    <physiologicalReaction direction="left-to-right" evidence="9">
        <dbReference type="Rhea" id="RHEA:22741"/>
    </physiologicalReaction>
</comment>
<protein>
    <recommendedName>
        <fullName evidence="12">Phosphotransferase</fullName>
        <ecNumber evidence="12">2.7.1.-</ecNumber>
    </recommendedName>
</protein>
<dbReference type="GO" id="GO:0005524">
    <property type="term" value="F:ATP binding"/>
    <property type="evidence" value="ECO:0007669"/>
    <property type="project" value="UniProtKB-UniRule"/>
</dbReference>
<dbReference type="PANTHER" id="PTHR19443">
    <property type="entry name" value="HEXOKINASE"/>
    <property type="match status" value="1"/>
</dbReference>
<evidence type="ECO:0000256" key="4">
    <source>
        <dbReference type="ARBA" id="ARBA00022840"/>
    </source>
</evidence>
<name>A0ABD3DM39_9LAMI</name>
<evidence type="ECO:0000259" key="14">
    <source>
        <dbReference type="PROSITE" id="PS51844"/>
    </source>
</evidence>
<dbReference type="Gene3D" id="3.30.420.40">
    <property type="match status" value="1"/>
</dbReference>
<dbReference type="GO" id="GO:0004396">
    <property type="term" value="F:hexokinase activity"/>
    <property type="evidence" value="ECO:0007669"/>
    <property type="project" value="UniProtKB-UniRule"/>
</dbReference>
<evidence type="ECO:0000313" key="15">
    <source>
        <dbReference type="EMBL" id="KAL3642242.1"/>
    </source>
</evidence>
<keyword evidence="8" id="KW-0505">Motor protein</keyword>
<dbReference type="GO" id="GO:0016459">
    <property type="term" value="C:myosin complex"/>
    <property type="evidence" value="ECO:0007669"/>
    <property type="project" value="UniProtKB-KW"/>
</dbReference>
<keyword evidence="5" id="KW-0112">Calmodulin-binding</keyword>
<dbReference type="PROSITE" id="PS51748">
    <property type="entry name" value="HEXOKINASE_2"/>
    <property type="match status" value="1"/>
</dbReference>
<dbReference type="Proteomes" id="UP001632038">
    <property type="component" value="Unassembled WGS sequence"/>
</dbReference>
<sequence length="286" mass="31607">MDNEKMQLELAAKSEFASDEKGLFYALDLGGTNFRVMRVQLGGKESAIKQESEEISIPKHLMVGSSHELLDFIALTLARFIAKEGEDFHLPPGRRMELGFTFSLAVAAPQSGTKMRRSACVGMIAWSISLKRKLRVWCQPHDGVWKSGQIKSTSGRNASILLSDGSVATVPMQELLPANADVLEGVDDLVQLSYLNEPSILHILQYRYSKDIIYAGPVLVAFNPFKDVQLYGSDFITAYREKLLDTPHVYAVAEAAFNEMMIGGKQCLKAFDRGGRSEEVSGRGLI</sequence>
<keyword evidence="7 12" id="KW-0324">Glycolysis</keyword>
<keyword evidence="12" id="KW-0418">Kinase</keyword>
<dbReference type="Pfam" id="PF25369">
    <property type="entry name" value="SH3_VIII-1_N"/>
    <property type="match status" value="1"/>
</dbReference>
<evidence type="ECO:0000313" key="16">
    <source>
        <dbReference type="Proteomes" id="UP001632038"/>
    </source>
</evidence>
<accession>A0ABD3DM39</accession>
<keyword evidence="6 11" id="KW-0518">Myosin</keyword>
<dbReference type="Gene3D" id="3.40.850.10">
    <property type="entry name" value="Kinesin motor domain"/>
    <property type="match status" value="1"/>
</dbReference>
<dbReference type="InterPro" id="IPR001312">
    <property type="entry name" value="Hexokinase"/>
</dbReference>
<dbReference type="SUPFAM" id="SSF52540">
    <property type="entry name" value="P-loop containing nucleoside triphosphate hydrolases"/>
    <property type="match status" value="1"/>
</dbReference>
<dbReference type="Pfam" id="PF00349">
    <property type="entry name" value="Hexokinase_1"/>
    <property type="match status" value="1"/>
</dbReference>
<evidence type="ECO:0000256" key="3">
    <source>
        <dbReference type="ARBA" id="ARBA00022741"/>
    </source>
</evidence>
<keyword evidence="3 12" id="KW-0547">Nucleotide-binding</keyword>
<evidence type="ECO:0000256" key="8">
    <source>
        <dbReference type="ARBA" id="ARBA00023175"/>
    </source>
</evidence>
<comment type="pathway">
    <text evidence="1">Carbohydrate degradation; glycolysis; D-glyceraldehyde 3-phosphate and glycerone phosphate from D-glucose: step 1/4.</text>
</comment>
<dbReference type="InterPro" id="IPR001609">
    <property type="entry name" value="Myosin_head_motor_dom-like"/>
</dbReference>
<dbReference type="InterPro" id="IPR022672">
    <property type="entry name" value="Hexokinase_N"/>
</dbReference>
<evidence type="ECO:0000259" key="13">
    <source>
        <dbReference type="PROSITE" id="PS51456"/>
    </source>
</evidence>